<feature type="compositionally biased region" description="Low complexity" evidence="1">
    <location>
        <begin position="7"/>
        <end position="20"/>
    </location>
</feature>
<evidence type="ECO:0000313" key="2">
    <source>
        <dbReference type="EMBL" id="MFC3100640.1"/>
    </source>
</evidence>
<organism evidence="2 3">
    <name type="scientific">Alteraurantiacibacter lauratis</name>
    <dbReference type="NCBI Taxonomy" id="2054627"/>
    <lineage>
        <taxon>Bacteria</taxon>
        <taxon>Pseudomonadati</taxon>
        <taxon>Pseudomonadota</taxon>
        <taxon>Alphaproteobacteria</taxon>
        <taxon>Sphingomonadales</taxon>
        <taxon>Erythrobacteraceae</taxon>
        <taxon>Alteraurantiacibacter</taxon>
    </lineage>
</organism>
<name>A0ABV7ED72_9SPHN</name>
<proteinExistence type="predicted"/>
<dbReference type="EMBL" id="JBHRSU010000022">
    <property type="protein sequence ID" value="MFC3100640.1"/>
    <property type="molecule type" value="Genomic_DNA"/>
</dbReference>
<comment type="caution">
    <text evidence="2">The sequence shown here is derived from an EMBL/GenBank/DDBJ whole genome shotgun (WGS) entry which is preliminary data.</text>
</comment>
<evidence type="ECO:0000313" key="3">
    <source>
        <dbReference type="Proteomes" id="UP001595378"/>
    </source>
</evidence>
<evidence type="ECO:0000256" key="1">
    <source>
        <dbReference type="SAM" id="MobiDB-lite"/>
    </source>
</evidence>
<dbReference type="Proteomes" id="UP001595378">
    <property type="component" value="Unassembled WGS sequence"/>
</dbReference>
<accession>A0ABV7ED72</accession>
<protein>
    <submittedName>
        <fullName evidence="2">Uncharacterized protein</fullName>
    </submittedName>
</protein>
<dbReference type="RefSeq" id="WP_188236025.1">
    <property type="nucleotide sequence ID" value="NZ_JBANRN010000022.1"/>
</dbReference>
<gene>
    <name evidence="2" type="ORF">ACFODK_07060</name>
</gene>
<keyword evidence="3" id="KW-1185">Reference proteome</keyword>
<reference evidence="3" key="1">
    <citation type="journal article" date="2019" name="Int. J. Syst. Evol. Microbiol.">
        <title>The Global Catalogue of Microorganisms (GCM) 10K type strain sequencing project: providing services to taxonomists for standard genome sequencing and annotation.</title>
        <authorList>
            <consortium name="The Broad Institute Genomics Platform"/>
            <consortium name="The Broad Institute Genome Sequencing Center for Infectious Disease"/>
            <person name="Wu L."/>
            <person name="Ma J."/>
        </authorList>
    </citation>
    <scope>NUCLEOTIDE SEQUENCE [LARGE SCALE GENOMIC DNA]</scope>
    <source>
        <strain evidence="3">KCTC 52606</strain>
    </source>
</reference>
<sequence>MALQPCTRTPLPTGPDGTLTAAGAERALRQRDIDLALCEARRRAAIAAWPDVTPDPAP</sequence>
<feature type="region of interest" description="Disordered" evidence="1">
    <location>
        <begin position="1"/>
        <end position="20"/>
    </location>
</feature>